<dbReference type="KEGG" id="soe:110781249"/>
<dbReference type="InterPro" id="IPR013083">
    <property type="entry name" value="Znf_RING/FYVE/PHD"/>
</dbReference>
<dbReference type="GO" id="GO:0016567">
    <property type="term" value="P:protein ubiquitination"/>
    <property type="evidence" value="ECO:0007669"/>
    <property type="project" value="InterPro"/>
</dbReference>
<dbReference type="GO" id="GO:0008270">
    <property type="term" value="F:zinc ion binding"/>
    <property type="evidence" value="ECO:0007669"/>
    <property type="project" value="UniProtKB-KW"/>
</dbReference>
<evidence type="ECO:0000256" key="6">
    <source>
        <dbReference type="ARBA" id="ARBA00022679"/>
    </source>
</evidence>
<dbReference type="SUPFAM" id="SSF57850">
    <property type="entry name" value="RING/U-box"/>
    <property type="match status" value="3"/>
</dbReference>
<evidence type="ECO:0000256" key="8">
    <source>
        <dbReference type="ARBA" id="ARBA00022737"/>
    </source>
</evidence>
<dbReference type="InterPro" id="IPR044066">
    <property type="entry name" value="TRIAD_supradom"/>
</dbReference>
<dbReference type="SMART" id="SM00647">
    <property type="entry name" value="IBR"/>
    <property type="match status" value="2"/>
</dbReference>
<dbReference type="InterPro" id="IPR018957">
    <property type="entry name" value="Znf_C3HC4_RING-type"/>
</dbReference>
<evidence type="ECO:0000256" key="9">
    <source>
        <dbReference type="ARBA" id="ARBA00022771"/>
    </source>
</evidence>
<name>A0A9R0JNX5_SPIOL</name>
<dbReference type="EC" id="2.3.2.31" evidence="5"/>
<dbReference type="GO" id="GO:0000151">
    <property type="term" value="C:ubiquitin ligase complex"/>
    <property type="evidence" value="ECO:0000318"/>
    <property type="project" value="GO_Central"/>
</dbReference>
<accession>A0A9R0JNX5</accession>
<dbReference type="Gene3D" id="3.30.40.10">
    <property type="entry name" value="Zinc/RING finger domain, C3HC4 (zinc finger)"/>
    <property type="match status" value="1"/>
</dbReference>
<dbReference type="PROSITE" id="PS01358">
    <property type="entry name" value="ZF_RANBP2_1"/>
    <property type="match status" value="1"/>
</dbReference>
<keyword evidence="9 12" id="KW-0863">Zinc-finger</keyword>
<dbReference type="InterPro" id="IPR048962">
    <property type="entry name" value="ARIH1-like_UBL"/>
</dbReference>
<reference evidence="17" key="2">
    <citation type="submission" date="2025-08" db="UniProtKB">
        <authorList>
            <consortium name="RefSeq"/>
        </authorList>
    </citation>
    <scope>IDENTIFICATION</scope>
    <source>
        <tissue evidence="17">Leaf</tissue>
    </source>
</reference>
<gene>
    <name evidence="17" type="primary">LOC110781249</name>
</gene>
<keyword evidence="6" id="KW-0808">Transferase</keyword>
<evidence type="ECO:0000256" key="10">
    <source>
        <dbReference type="ARBA" id="ARBA00022786"/>
    </source>
</evidence>
<feature type="domain" description="RING-type" evidence="15">
    <location>
        <begin position="96"/>
        <end position="314"/>
    </location>
</feature>
<feature type="region of interest" description="Disordered" evidence="13">
    <location>
        <begin position="510"/>
        <end position="536"/>
    </location>
</feature>
<comment type="cofactor">
    <cofactor evidence="2">
        <name>Zn(2+)</name>
        <dbReference type="ChEBI" id="CHEBI:29105"/>
    </cofactor>
</comment>
<evidence type="ECO:0000256" key="5">
    <source>
        <dbReference type="ARBA" id="ARBA00012251"/>
    </source>
</evidence>
<evidence type="ECO:0000259" key="15">
    <source>
        <dbReference type="PROSITE" id="PS51873"/>
    </source>
</evidence>
<dbReference type="CDD" id="cd20346">
    <property type="entry name" value="BRcat_RBR_ANKIB1"/>
    <property type="match status" value="1"/>
</dbReference>
<dbReference type="InterPro" id="IPR045840">
    <property type="entry name" value="Ariadne"/>
</dbReference>
<evidence type="ECO:0000256" key="2">
    <source>
        <dbReference type="ARBA" id="ARBA00001947"/>
    </source>
</evidence>
<evidence type="ECO:0000259" key="14">
    <source>
        <dbReference type="PROSITE" id="PS50089"/>
    </source>
</evidence>
<dbReference type="Pfam" id="PF01485">
    <property type="entry name" value="IBR"/>
    <property type="match status" value="1"/>
</dbReference>
<keyword evidence="7" id="KW-0479">Metal-binding</keyword>
<dbReference type="Proteomes" id="UP000813463">
    <property type="component" value="Chromosome 5"/>
</dbReference>
<dbReference type="GeneID" id="110781249"/>
<comment type="catalytic activity">
    <reaction evidence="1">
        <text>[E2 ubiquitin-conjugating enzyme]-S-ubiquitinyl-L-cysteine + [acceptor protein]-L-lysine = [E2 ubiquitin-conjugating enzyme]-L-cysteine + [acceptor protein]-N(6)-ubiquitinyl-L-lysine.</text>
        <dbReference type="EC" id="2.3.2.31"/>
    </reaction>
</comment>
<reference evidence="16" key="1">
    <citation type="journal article" date="2021" name="Nat. Commun.">
        <title>Genomic analyses provide insights into spinach domestication and the genetic basis of agronomic traits.</title>
        <authorList>
            <person name="Cai X."/>
            <person name="Sun X."/>
            <person name="Xu C."/>
            <person name="Sun H."/>
            <person name="Wang X."/>
            <person name="Ge C."/>
            <person name="Zhang Z."/>
            <person name="Wang Q."/>
            <person name="Fei Z."/>
            <person name="Jiao C."/>
            <person name="Wang Q."/>
        </authorList>
    </citation>
    <scope>NUCLEOTIDE SEQUENCE [LARGE SCALE GENOMIC DNA]</scope>
    <source>
        <strain evidence="16">cv. Varoflay</strain>
    </source>
</reference>
<evidence type="ECO:0000256" key="13">
    <source>
        <dbReference type="SAM" id="MobiDB-lite"/>
    </source>
</evidence>
<evidence type="ECO:0000256" key="4">
    <source>
        <dbReference type="ARBA" id="ARBA00005884"/>
    </source>
</evidence>
<dbReference type="AlphaFoldDB" id="A0A9R0JNX5"/>
<dbReference type="Gene3D" id="1.20.120.1750">
    <property type="match status" value="1"/>
</dbReference>
<protein>
    <recommendedName>
        <fullName evidence="5">RBR-type E3 ubiquitin transferase</fullName>
        <ecNumber evidence="5">2.3.2.31</ecNumber>
    </recommendedName>
</protein>
<evidence type="ECO:0000256" key="7">
    <source>
        <dbReference type="ARBA" id="ARBA00022723"/>
    </source>
</evidence>
<dbReference type="PROSITE" id="PS50089">
    <property type="entry name" value="ZF_RING_2"/>
    <property type="match status" value="1"/>
</dbReference>
<dbReference type="Pfam" id="PF22191">
    <property type="entry name" value="IBR_1"/>
    <property type="match status" value="1"/>
</dbReference>
<keyword evidence="10" id="KW-0833">Ubl conjugation pathway</keyword>
<dbReference type="GO" id="GO:0006511">
    <property type="term" value="P:ubiquitin-dependent protein catabolic process"/>
    <property type="evidence" value="ECO:0000318"/>
    <property type="project" value="GO_Central"/>
</dbReference>
<comment type="function">
    <text evidence="3">Might act as an E3 ubiquitin-protein ligase, or as part of E3 complex, which accepts ubiquitin from specific E2 ubiquitin-conjugating enzymes and then transfers it to substrates.</text>
</comment>
<keyword evidence="8" id="KW-0677">Repeat</keyword>
<dbReference type="InterPro" id="IPR031127">
    <property type="entry name" value="E3_UB_ligase_RBR"/>
</dbReference>
<evidence type="ECO:0000313" key="16">
    <source>
        <dbReference type="Proteomes" id="UP000813463"/>
    </source>
</evidence>
<sequence length="619" mass="70635">MDYSDDDSAGYDSTEDYNDDGKNFTILDEAEIRRRQNEAISHISSLLSLSNDEASILLYHYNWKTEKLHEDWFADEDSVRNKVGLLINNSDGDTDNCNNCEICYDDLNTVKSMSASCGHRYCVTCWESYITVAINNRGAGCLSLQCPAIKCNAAVTRDLIVKLVSDEDVGKYDRYFIRSYVECRVKTTKWCPSPGCDNAVEFEDSGVGGSGGGGGGGGYDVSCVCSHEFCWNCVEEPHRPVDCELLAKWILKNSSEAENTKWILAFSKPCPKCKRPIEKNLGCNHMSCREPCRYQFCWLCLGDWGKHSECNRYAAENNMDEKMRKNAKDSLQRYSHYYERWASNHKSRQKAIEDLQKVQTIDLNRLSDRVNTPTTQLEFIVQAWKQIIECRRILKWTYAYGFYMAEDKKTVQKKELFEFLQGQAEAQLEKLHGCAEIELSGFLVDDVDDNGNNTNNNKNNPDYYSDELEFSMYRSKLSGLTKVAGKHFEELLKALEDGLSEVVVQKRGKKYNTTMNNNKKKKKDSSSSSSYSQPQQLLGQTFEQLRRPFGQPQQHRQQPFEFDDAIDDDDVDVDVDDDDDDDDVNVNVNVNVNVDVWSCDRCTFRNPGSATSCQMCVGN</sequence>
<keyword evidence="16" id="KW-1185">Reference proteome</keyword>
<evidence type="ECO:0000313" key="17">
    <source>
        <dbReference type="RefSeq" id="XP_021841185.2"/>
    </source>
</evidence>
<dbReference type="GO" id="GO:0061630">
    <property type="term" value="F:ubiquitin protein ligase activity"/>
    <property type="evidence" value="ECO:0000318"/>
    <property type="project" value="GO_Central"/>
</dbReference>
<dbReference type="InterPro" id="IPR002867">
    <property type="entry name" value="IBR_dom"/>
</dbReference>
<dbReference type="GO" id="GO:0031624">
    <property type="term" value="F:ubiquitin conjugating enzyme binding"/>
    <property type="evidence" value="ECO:0000318"/>
    <property type="project" value="GO_Central"/>
</dbReference>
<dbReference type="PANTHER" id="PTHR11685">
    <property type="entry name" value="RBR FAMILY RING FINGER AND IBR DOMAIN-CONTAINING"/>
    <property type="match status" value="1"/>
</dbReference>
<evidence type="ECO:0000256" key="11">
    <source>
        <dbReference type="ARBA" id="ARBA00022833"/>
    </source>
</evidence>
<evidence type="ECO:0000256" key="3">
    <source>
        <dbReference type="ARBA" id="ARBA00003976"/>
    </source>
</evidence>
<dbReference type="InterPro" id="IPR001841">
    <property type="entry name" value="Znf_RING"/>
</dbReference>
<dbReference type="Pfam" id="PF21235">
    <property type="entry name" value="UBA_ARI1"/>
    <property type="match status" value="1"/>
</dbReference>
<dbReference type="RefSeq" id="XP_021841185.2">
    <property type="nucleotide sequence ID" value="XM_021985493.2"/>
</dbReference>
<dbReference type="Pfam" id="PF00097">
    <property type="entry name" value="zf-C3HC4"/>
    <property type="match status" value="1"/>
</dbReference>
<dbReference type="GO" id="GO:0005737">
    <property type="term" value="C:cytoplasm"/>
    <property type="evidence" value="ECO:0000318"/>
    <property type="project" value="GO_Central"/>
</dbReference>
<dbReference type="InterPro" id="IPR001876">
    <property type="entry name" value="Znf_RanBP2"/>
</dbReference>
<evidence type="ECO:0000256" key="1">
    <source>
        <dbReference type="ARBA" id="ARBA00001798"/>
    </source>
</evidence>
<feature type="domain" description="RING-type" evidence="14">
    <location>
        <begin position="100"/>
        <end position="150"/>
    </location>
</feature>
<dbReference type="Pfam" id="PF19422">
    <property type="entry name" value="Ariadne"/>
    <property type="match status" value="1"/>
</dbReference>
<comment type="similarity">
    <text evidence="4">Belongs to the RBR family. Ariadne subfamily.</text>
</comment>
<keyword evidence="11" id="KW-0862">Zinc</keyword>
<dbReference type="PROSITE" id="PS51873">
    <property type="entry name" value="TRIAD"/>
    <property type="match status" value="1"/>
</dbReference>
<proteinExistence type="inferred from homology"/>
<evidence type="ECO:0000256" key="12">
    <source>
        <dbReference type="PROSITE-ProRule" id="PRU00175"/>
    </source>
</evidence>
<organism evidence="16 17">
    <name type="scientific">Spinacia oleracea</name>
    <name type="common">Spinach</name>
    <dbReference type="NCBI Taxonomy" id="3562"/>
    <lineage>
        <taxon>Eukaryota</taxon>
        <taxon>Viridiplantae</taxon>
        <taxon>Streptophyta</taxon>
        <taxon>Embryophyta</taxon>
        <taxon>Tracheophyta</taxon>
        <taxon>Spermatophyta</taxon>
        <taxon>Magnoliopsida</taxon>
        <taxon>eudicotyledons</taxon>
        <taxon>Gunneridae</taxon>
        <taxon>Pentapetalae</taxon>
        <taxon>Caryophyllales</taxon>
        <taxon>Chenopodiaceae</taxon>
        <taxon>Chenopodioideae</taxon>
        <taxon>Anserineae</taxon>
        <taxon>Spinacia</taxon>
    </lineage>
</organism>